<dbReference type="InterPro" id="IPR006680">
    <property type="entry name" value="Amidohydro-rel"/>
</dbReference>
<dbReference type="InterPro" id="IPR032466">
    <property type="entry name" value="Metal_Hydrolase"/>
</dbReference>
<feature type="domain" description="Amidohydrolase-related" evidence="9">
    <location>
        <begin position="71"/>
        <end position="478"/>
    </location>
</feature>
<evidence type="ECO:0000256" key="7">
    <source>
        <dbReference type="ARBA" id="ARBA00056079"/>
    </source>
</evidence>
<dbReference type="FunFam" id="3.20.20.140:FF:000022">
    <property type="entry name" value="Guanine deaminase"/>
    <property type="match status" value="1"/>
</dbReference>
<dbReference type="FunCoup" id="A0A0C3FIZ9">
    <property type="interactions" value="274"/>
</dbReference>
<evidence type="ECO:0000256" key="1">
    <source>
        <dbReference type="ARBA" id="ARBA00004984"/>
    </source>
</evidence>
<dbReference type="PANTHER" id="PTHR11271:SF6">
    <property type="entry name" value="GUANINE DEAMINASE"/>
    <property type="match status" value="1"/>
</dbReference>
<comment type="pathway">
    <text evidence="1 8">Purine metabolism; guanine degradation; xanthine from guanine: step 1/1.</text>
</comment>
<evidence type="ECO:0000256" key="8">
    <source>
        <dbReference type="RuleBase" id="RU366009"/>
    </source>
</evidence>
<protein>
    <recommendedName>
        <fullName evidence="8">Guanine deaminase</fullName>
        <shortName evidence="8">Guanase</shortName>
        <ecNumber evidence="8">3.5.4.3</ecNumber>
    </recommendedName>
    <alternativeName>
        <fullName evidence="8">Guanine aminohydrolase</fullName>
    </alternativeName>
</protein>
<dbReference type="OrthoDB" id="194468at2759"/>
<comment type="catalytic activity">
    <reaction evidence="6 8">
        <text>guanine + H2O + H(+) = xanthine + NH4(+)</text>
        <dbReference type="Rhea" id="RHEA:14665"/>
        <dbReference type="ChEBI" id="CHEBI:15377"/>
        <dbReference type="ChEBI" id="CHEBI:15378"/>
        <dbReference type="ChEBI" id="CHEBI:16235"/>
        <dbReference type="ChEBI" id="CHEBI:17712"/>
        <dbReference type="ChEBI" id="CHEBI:28938"/>
        <dbReference type="EC" id="3.5.4.3"/>
    </reaction>
</comment>
<comment type="function">
    <text evidence="7 8">Catalyzes the hydrolytic deamination of guanine, producing xanthine and ammonia.</text>
</comment>
<dbReference type="GO" id="GO:0008892">
    <property type="term" value="F:guanine deaminase activity"/>
    <property type="evidence" value="ECO:0007669"/>
    <property type="project" value="UniProtKB-UniRule"/>
</dbReference>
<dbReference type="UniPathway" id="UPA00603">
    <property type="reaction ID" value="UER00660"/>
</dbReference>
<dbReference type="AlphaFoldDB" id="A0A0C3FIZ9"/>
<evidence type="ECO:0000256" key="6">
    <source>
        <dbReference type="ARBA" id="ARBA00051148"/>
    </source>
</evidence>
<dbReference type="SUPFAM" id="SSF51338">
    <property type="entry name" value="Composite domain of metallo-dependent hydrolases"/>
    <property type="match status" value="1"/>
</dbReference>
<dbReference type="GO" id="GO:0008270">
    <property type="term" value="F:zinc ion binding"/>
    <property type="evidence" value="ECO:0007669"/>
    <property type="project" value="UniProtKB-UniRule"/>
</dbReference>
<dbReference type="SUPFAM" id="SSF51556">
    <property type="entry name" value="Metallo-dependent hydrolases"/>
    <property type="match status" value="1"/>
</dbReference>
<name>A0A0C3FIZ9_PILCF</name>
<dbReference type="InParanoid" id="A0A0C3FIZ9"/>
<keyword evidence="4 8" id="KW-0378">Hydrolase</keyword>
<dbReference type="NCBIfam" id="TIGR02967">
    <property type="entry name" value="guan_deamin"/>
    <property type="match status" value="1"/>
</dbReference>
<evidence type="ECO:0000256" key="4">
    <source>
        <dbReference type="ARBA" id="ARBA00022801"/>
    </source>
</evidence>
<evidence type="ECO:0000256" key="5">
    <source>
        <dbReference type="ARBA" id="ARBA00022833"/>
    </source>
</evidence>
<dbReference type="Pfam" id="PF01979">
    <property type="entry name" value="Amidohydro_1"/>
    <property type="match status" value="1"/>
</dbReference>
<proteinExistence type="inferred from homology"/>
<evidence type="ECO:0000313" key="11">
    <source>
        <dbReference type="Proteomes" id="UP000054166"/>
    </source>
</evidence>
<dbReference type="Proteomes" id="UP000054166">
    <property type="component" value="Unassembled WGS sequence"/>
</dbReference>
<comment type="cofactor">
    <cofactor evidence="8">
        <name>Zn(2+)</name>
        <dbReference type="ChEBI" id="CHEBI:29105"/>
    </cofactor>
    <text evidence="8">Binds 1 zinc ion per subunit.</text>
</comment>
<dbReference type="GO" id="GO:0006147">
    <property type="term" value="P:guanine catabolic process"/>
    <property type="evidence" value="ECO:0007669"/>
    <property type="project" value="UniProtKB-UniRule"/>
</dbReference>
<dbReference type="EC" id="3.5.4.3" evidence="8"/>
<dbReference type="EMBL" id="KN833008">
    <property type="protein sequence ID" value="KIM79749.1"/>
    <property type="molecule type" value="Genomic_DNA"/>
</dbReference>
<accession>A0A0C3FIZ9</accession>
<keyword evidence="3 8" id="KW-0479">Metal-binding</keyword>
<reference evidence="10 11" key="1">
    <citation type="submission" date="2014-04" db="EMBL/GenBank/DDBJ databases">
        <authorList>
            <consortium name="DOE Joint Genome Institute"/>
            <person name="Kuo A."/>
            <person name="Tarkka M."/>
            <person name="Buscot F."/>
            <person name="Kohler A."/>
            <person name="Nagy L.G."/>
            <person name="Floudas D."/>
            <person name="Copeland A."/>
            <person name="Barry K.W."/>
            <person name="Cichocki N."/>
            <person name="Veneault-Fourrey C."/>
            <person name="LaButti K."/>
            <person name="Lindquist E.A."/>
            <person name="Lipzen A."/>
            <person name="Lundell T."/>
            <person name="Morin E."/>
            <person name="Murat C."/>
            <person name="Sun H."/>
            <person name="Tunlid A."/>
            <person name="Henrissat B."/>
            <person name="Grigoriev I.V."/>
            <person name="Hibbett D.S."/>
            <person name="Martin F."/>
            <person name="Nordberg H.P."/>
            <person name="Cantor M.N."/>
            <person name="Hua S.X."/>
        </authorList>
    </citation>
    <scope>NUCLEOTIDE SEQUENCE [LARGE SCALE GENOMIC DNA]</scope>
    <source>
        <strain evidence="10 11">F 1598</strain>
    </source>
</reference>
<dbReference type="GO" id="GO:0005829">
    <property type="term" value="C:cytosol"/>
    <property type="evidence" value="ECO:0007669"/>
    <property type="project" value="TreeGrafter"/>
</dbReference>
<evidence type="ECO:0000313" key="10">
    <source>
        <dbReference type="EMBL" id="KIM79749.1"/>
    </source>
</evidence>
<dbReference type="PANTHER" id="PTHR11271">
    <property type="entry name" value="GUANINE DEAMINASE"/>
    <property type="match status" value="1"/>
</dbReference>
<dbReference type="STRING" id="765440.A0A0C3FIZ9"/>
<dbReference type="InterPro" id="IPR051607">
    <property type="entry name" value="Metallo-dep_hydrolases"/>
</dbReference>
<keyword evidence="5 8" id="KW-0862">Zinc</keyword>
<sequence>MIPVATVYHGAVINPRTLTSYDALPNCLLAVSPAGEIEWIVEDVVDSMVQEIMFQKGCPDAEIISLKHGEFIIPGFIDTHTHAPQVPNLGIGGQYQLLDWLESCTFPMESKFANVDFARRTYRSVVRRIIDCGTTTCCYYGTLHLDATKALADIVHEYGQRAFVGKCNMIRYCPDYYVESSAEQSLAATEALITYIRSLPPSNMSDTTTTKSTSDPLIQPIITPRFAISCTSDLLNSLGKLAASDSTLRIQTHISENPKEVALTKQLFPNSKTYAGVYDDHGLLRENTILAHAVHLEVAEMELIAKRKAGVSHCPTSNFHLSSGIASVGEYLDRGIKVGLGTDVSGGFSPSILTVVQHASIASKVKGFNPTLNPPKSVHAVSFTDQQLSVATLLYLATLGGAHLCCLDHQVGSFAAGKSFDALIVNVRDDSGNPTLWSGLTENPDLPNRRKDVLEGMLERFLFCGDDRNISRVYVQGRFIGGKEFKK</sequence>
<dbReference type="InterPro" id="IPR011059">
    <property type="entry name" value="Metal-dep_hydrolase_composite"/>
</dbReference>
<organism evidence="10 11">
    <name type="scientific">Piloderma croceum (strain F 1598)</name>
    <dbReference type="NCBI Taxonomy" id="765440"/>
    <lineage>
        <taxon>Eukaryota</taxon>
        <taxon>Fungi</taxon>
        <taxon>Dikarya</taxon>
        <taxon>Basidiomycota</taxon>
        <taxon>Agaricomycotina</taxon>
        <taxon>Agaricomycetes</taxon>
        <taxon>Agaricomycetidae</taxon>
        <taxon>Atheliales</taxon>
        <taxon>Atheliaceae</taxon>
        <taxon>Piloderma</taxon>
    </lineage>
</organism>
<evidence type="ECO:0000256" key="3">
    <source>
        <dbReference type="ARBA" id="ARBA00022723"/>
    </source>
</evidence>
<dbReference type="Gene3D" id="3.20.20.140">
    <property type="entry name" value="Metal-dependent hydrolases"/>
    <property type="match status" value="1"/>
</dbReference>
<reference evidence="11" key="2">
    <citation type="submission" date="2015-01" db="EMBL/GenBank/DDBJ databases">
        <title>Evolutionary Origins and Diversification of the Mycorrhizal Mutualists.</title>
        <authorList>
            <consortium name="DOE Joint Genome Institute"/>
            <consortium name="Mycorrhizal Genomics Consortium"/>
            <person name="Kohler A."/>
            <person name="Kuo A."/>
            <person name="Nagy L.G."/>
            <person name="Floudas D."/>
            <person name="Copeland A."/>
            <person name="Barry K.W."/>
            <person name="Cichocki N."/>
            <person name="Veneault-Fourrey C."/>
            <person name="LaButti K."/>
            <person name="Lindquist E.A."/>
            <person name="Lipzen A."/>
            <person name="Lundell T."/>
            <person name="Morin E."/>
            <person name="Murat C."/>
            <person name="Riley R."/>
            <person name="Ohm R."/>
            <person name="Sun H."/>
            <person name="Tunlid A."/>
            <person name="Henrissat B."/>
            <person name="Grigoriev I.V."/>
            <person name="Hibbett D.S."/>
            <person name="Martin F."/>
        </authorList>
    </citation>
    <scope>NUCLEOTIDE SEQUENCE [LARGE SCALE GENOMIC DNA]</scope>
    <source>
        <strain evidence="11">F 1598</strain>
    </source>
</reference>
<dbReference type="HOGENOM" id="CLU_012358_0_1_1"/>
<evidence type="ECO:0000256" key="2">
    <source>
        <dbReference type="ARBA" id="ARBA00006745"/>
    </source>
</evidence>
<dbReference type="Gene3D" id="2.30.40.10">
    <property type="entry name" value="Urease, subunit C, domain 1"/>
    <property type="match status" value="1"/>
</dbReference>
<gene>
    <name evidence="10" type="ORF">PILCRDRAFT_823313</name>
</gene>
<comment type="similarity">
    <text evidence="2 8">Belongs to the metallo-dependent hydrolases superfamily. ATZ/TRZ family.</text>
</comment>
<dbReference type="InterPro" id="IPR014311">
    <property type="entry name" value="Guanine_deaminase"/>
</dbReference>
<evidence type="ECO:0000259" key="9">
    <source>
        <dbReference type="Pfam" id="PF01979"/>
    </source>
</evidence>
<keyword evidence="11" id="KW-1185">Reference proteome</keyword>